<feature type="domain" description="Glycosyl transferase CAP10" evidence="2">
    <location>
        <begin position="218"/>
        <end position="430"/>
    </location>
</feature>
<reference evidence="3 4" key="1">
    <citation type="submission" date="2024-01" db="EMBL/GenBank/DDBJ databases">
        <title>Genome assemblies of Stephania.</title>
        <authorList>
            <person name="Yang L."/>
        </authorList>
    </citation>
    <scope>NUCLEOTIDE SEQUENCE [LARGE SCALE GENOMIC DNA]</scope>
    <source>
        <strain evidence="3">QJT</strain>
        <tissue evidence="3">Leaf</tissue>
    </source>
</reference>
<keyword evidence="1" id="KW-0472">Membrane</keyword>
<organism evidence="3 4">
    <name type="scientific">Stephania japonica</name>
    <dbReference type="NCBI Taxonomy" id="461633"/>
    <lineage>
        <taxon>Eukaryota</taxon>
        <taxon>Viridiplantae</taxon>
        <taxon>Streptophyta</taxon>
        <taxon>Embryophyta</taxon>
        <taxon>Tracheophyta</taxon>
        <taxon>Spermatophyta</taxon>
        <taxon>Magnoliopsida</taxon>
        <taxon>Ranunculales</taxon>
        <taxon>Menispermaceae</taxon>
        <taxon>Menispermoideae</taxon>
        <taxon>Cissampelideae</taxon>
        <taxon>Stephania</taxon>
    </lineage>
</organism>
<comment type="caution">
    <text evidence="3">The sequence shown here is derived from an EMBL/GenBank/DDBJ whole genome shotgun (WGS) entry which is preliminary data.</text>
</comment>
<protein>
    <recommendedName>
        <fullName evidence="2">Glycosyl transferase CAP10 domain-containing protein</fullName>
    </recommendedName>
</protein>
<evidence type="ECO:0000313" key="4">
    <source>
        <dbReference type="Proteomes" id="UP001417504"/>
    </source>
</evidence>
<feature type="transmembrane region" description="Helical" evidence="1">
    <location>
        <begin position="39"/>
        <end position="59"/>
    </location>
</feature>
<proteinExistence type="predicted"/>
<dbReference type="Proteomes" id="UP001417504">
    <property type="component" value="Unassembled WGS sequence"/>
</dbReference>
<sequence>MIRETGRHMMRTLSLGSDGSSKNCWFSSKKASSKRCSTVPPTVALLLMILVLAITWFIASLSLDSSESNTGRIRWARAILTSNHPNIPPKGLKAPKGPKGPKHQLHYTLNCSSLSSSSSTAPTPTCAATVLPAPIEHDSESAAGTCPDYFLWIHEDLRAWARAGITRETVESAQARASFRLVVVEGRAYVEQYRTCYQTRGAFTLWGVLQLMNRYPGRLPDLDLMFNCDDRPTVRSYLYEGVDDTVPPPLFRYCSDDDSLDIPFPDWSFWGWPEIKIEGWNLLSEKLKEGNKKTKWKDREPYAYWKGNPHVAKTRKDLMKCNVSKELDWNARLFAQNWASEMKKGFKGSDLADQCIHRSLVPLKHYWPIKDDDMCRSIKSVVDWGNAHENEVQEIGKVASDFIQENLKMEYVYDYMFHLLNEYAKLLRYKPTKPKDAIELCSEFVACPAAGLKKKYMMDSMVKSSSERRPCAMFPPTSSQDWQAKNVVGLVAYPSFRGCKDIGLNGGASLFIPINDDEERDREIPQKVVPARIRRNYQELLCIEEGELDDESLIVITNCHSNCHSPARALLPLRRRLRRLSLS</sequence>
<dbReference type="AlphaFoldDB" id="A0AAP0K4H3"/>
<evidence type="ECO:0000259" key="2">
    <source>
        <dbReference type="SMART" id="SM00672"/>
    </source>
</evidence>
<dbReference type="EMBL" id="JBBNAE010000002">
    <property type="protein sequence ID" value="KAK9144948.1"/>
    <property type="molecule type" value="Genomic_DNA"/>
</dbReference>
<dbReference type="InterPro" id="IPR051091">
    <property type="entry name" value="O-Glucosyltr/Glycosyltrsf_90"/>
</dbReference>
<name>A0AAP0K4H3_9MAGN</name>
<evidence type="ECO:0000256" key="1">
    <source>
        <dbReference type="SAM" id="Phobius"/>
    </source>
</evidence>
<dbReference type="PANTHER" id="PTHR12203">
    <property type="entry name" value="KDEL LYS-ASP-GLU-LEU CONTAINING - RELATED"/>
    <property type="match status" value="1"/>
</dbReference>
<evidence type="ECO:0000313" key="3">
    <source>
        <dbReference type="EMBL" id="KAK9144948.1"/>
    </source>
</evidence>
<accession>A0AAP0K4H3</accession>
<keyword evidence="4" id="KW-1185">Reference proteome</keyword>
<keyword evidence="1" id="KW-1133">Transmembrane helix</keyword>
<dbReference type="InterPro" id="IPR006598">
    <property type="entry name" value="CAP10"/>
</dbReference>
<dbReference type="Pfam" id="PF05686">
    <property type="entry name" value="Glyco_transf_90"/>
    <property type="match status" value="1"/>
</dbReference>
<keyword evidence="1" id="KW-0812">Transmembrane</keyword>
<gene>
    <name evidence="3" type="ORF">Sjap_004851</name>
</gene>
<dbReference type="PANTHER" id="PTHR12203:SF99">
    <property type="entry name" value="OS04G0534100 PROTEIN"/>
    <property type="match status" value="1"/>
</dbReference>
<dbReference type="SMART" id="SM00672">
    <property type="entry name" value="CAP10"/>
    <property type="match status" value="1"/>
</dbReference>